<keyword evidence="3" id="KW-1185">Reference proteome</keyword>
<protein>
    <submittedName>
        <fullName evidence="2">Uncharacterized protein</fullName>
    </submittedName>
</protein>
<evidence type="ECO:0000313" key="3">
    <source>
        <dbReference type="Proteomes" id="UP000250043"/>
    </source>
</evidence>
<dbReference type="EMBL" id="KV722670">
    <property type="protein sequence ID" value="OCH84459.1"/>
    <property type="molecule type" value="Genomic_DNA"/>
</dbReference>
<evidence type="ECO:0000313" key="2">
    <source>
        <dbReference type="EMBL" id="OCH84459.1"/>
    </source>
</evidence>
<feature type="region of interest" description="Disordered" evidence="1">
    <location>
        <begin position="1"/>
        <end position="33"/>
    </location>
</feature>
<dbReference type="AlphaFoldDB" id="A0A8E2DG43"/>
<organism evidence="2 3">
    <name type="scientific">Obba rivulosa</name>
    <dbReference type="NCBI Taxonomy" id="1052685"/>
    <lineage>
        <taxon>Eukaryota</taxon>
        <taxon>Fungi</taxon>
        <taxon>Dikarya</taxon>
        <taxon>Basidiomycota</taxon>
        <taxon>Agaricomycotina</taxon>
        <taxon>Agaricomycetes</taxon>
        <taxon>Polyporales</taxon>
        <taxon>Gelatoporiaceae</taxon>
        <taxon>Obba</taxon>
    </lineage>
</organism>
<reference evidence="2 3" key="1">
    <citation type="submission" date="2016-07" db="EMBL/GenBank/DDBJ databases">
        <title>Draft genome of the white-rot fungus Obba rivulosa 3A-2.</title>
        <authorList>
            <consortium name="DOE Joint Genome Institute"/>
            <person name="Miettinen O."/>
            <person name="Riley R."/>
            <person name="Acob R."/>
            <person name="Barry K."/>
            <person name="Cullen D."/>
            <person name="De Vries R."/>
            <person name="Hainaut M."/>
            <person name="Hatakka A."/>
            <person name="Henrissat B."/>
            <person name="Hilden K."/>
            <person name="Kuo R."/>
            <person name="Labutti K."/>
            <person name="Lipzen A."/>
            <person name="Makela M.R."/>
            <person name="Sandor L."/>
            <person name="Spatafora J.W."/>
            <person name="Grigoriev I.V."/>
            <person name="Hibbett D.S."/>
        </authorList>
    </citation>
    <scope>NUCLEOTIDE SEQUENCE [LARGE SCALE GENOMIC DNA]</scope>
    <source>
        <strain evidence="2 3">3A-2</strain>
    </source>
</reference>
<dbReference type="Proteomes" id="UP000250043">
    <property type="component" value="Unassembled WGS sequence"/>
</dbReference>
<name>A0A8E2DG43_9APHY</name>
<gene>
    <name evidence="2" type="ORF">OBBRIDRAFT_406941</name>
</gene>
<accession>A0A8E2DG43</accession>
<evidence type="ECO:0000256" key="1">
    <source>
        <dbReference type="SAM" id="MobiDB-lite"/>
    </source>
</evidence>
<sequence>MGAVREETRCGVQDNPPFPTLLHRRGQKQASGTIPYQDAPELRERGISLPKAEQSKTLLCVIRSQETQQRLRASPKDLNAFPSVATVRAARFPNRCLLSRVHCIPNNPSVAAKPSQYRHHSPGRMERNTRIGAEVKFRLLLTARRREQNNSQRKRPARVPAPCRQQAGRRRLGRRSAWNTYEQLASF</sequence>
<feature type="region of interest" description="Disordered" evidence="1">
    <location>
        <begin position="144"/>
        <end position="174"/>
    </location>
</feature>
<proteinExistence type="predicted"/>